<proteinExistence type="predicted"/>
<dbReference type="GeneID" id="39588539"/>
<feature type="signal peptide" evidence="2">
    <location>
        <begin position="1"/>
        <end position="24"/>
    </location>
</feature>
<dbReference type="GO" id="GO:0050152">
    <property type="term" value="F:omega-amidase activity"/>
    <property type="evidence" value="ECO:0007669"/>
    <property type="project" value="TreeGrafter"/>
</dbReference>
<dbReference type="SUPFAM" id="SSF56317">
    <property type="entry name" value="Carbon-nitrogen hydrolase"/>
    <property type="match status" value="1"/>
</dbReference>
<accession>A0A427Y3Z8</accession>
<dbReference type="GO" id="GO:0006541">
    <property type="term" value="P:glutamine metabolic process"/>
    <property type="evidence" value="ECO:0007669"/>
    <property type="project" value="TreeGrafter"/>
</dbReference>
<protein>
    <recommendedName>
        <fullName evidence="3">CN hydrolase domain-containing protein</fullName>
    </recommendedName>
</protein>
<dbReference type="GO" id="GO:0005739">
    <property type="term" value="C:mitochondrion"/>
    <property type="evidence" value="ECO:0007669"/>
    <property type="project" value="TreeGrafter"/>
</dbReference>
<dbReference type="RefSeq" id="XP_028478601.1">
    <property type="nucleotide sequence ID" value="XM_028619629.1"/>
</dbReference>
<evidence type="ECO:0000256" key="1">
    <source>
        <dbReference type="ARBA" id="ARBA00022801"/>
    </source>
</evidence>
<dbReference type="AlphaFoldDB" id="A0A427Y3Z8"/>
<sequence>MALISAKPFRLALLQLAGLNASKANNIAVARKAVAAAAASVPKPDLIVLPEVWNSPYAVTAFREYSERVPAVKDGAEVAGTTEGESITALREMARDAGVWLIGGSIPEIEDGTENIYNTLTAYNPEGKIVAKHRKVHLFDIDIPGRQTFKESETLSAGTWLTSFEAPFGKIGVGICYDVRFPEMAMIAARQGCVAMIYPAAFNTTTGPMHWTLLQRSRANDNQIYVAMCSPARHPGAAYQAYGHSSVVNPLGDVVAEADETEAIVYADIDTDMLATTRRNLPVTIQRRFDVYDDVSK</sequence>
<name>A0A427Y3Z8_9TREE</name>
<dbReference type="Proteomes" id="UP000279236">
    <property type="component" value="Unassembled WGS sequence"/>
</dbReference>
<evidence type="ECO:0000313" key="4">
    <source>
        <dbReference type="EMBL" id="RSH85816.1"/>
    </source>
</evidence>
<gene>
    <name evidence="4" type="ORF">EHS24_003996</name>
</gene>
<feature type="chain" id="PRO_5019136368" description="CN hydrolase domain-containing protein" evidence="2">
    <location>
        <begin position="25"/>
        <end position="297"/>
    </location>
</feature>
<dbReference type="STRING" id="105984.A0A427Y3Z8"/>
<dbReference type="GO" id="GO:0006107">
    <property type="term" value="P:oxaloacetate metabolic process"/>
    <property type="evidence" value="ECO:0007669"/>
    <property type="project" value="TreeGrafter"/>
</dbReference>
<dbReference type="PANTHER" id="PTHR23088:SF30">
    <property type="entry name" value="OMEGA-AMIDASE NIT2"/>
    <property type="match status" value="1"/>
</dbReference>
<dbReference type="EMBL" id="RSCE01000002">
    <property type="protein sequence ID" value="RSH85816.1"/>
    <property type="molecule type" value="Genomic_DNA"/>
</dbReference>
<dbReference type="InterPro" id="IPR001110">
    <property type="entry name" value="UPF0012_CS"/>
</dbReference>
<dbReference type="PROSITE" id="PS50263">
    <property type="entry name" value="CN_HYDROLASE"/>
    <property type="match status" value="1"/>
</dbReference>
<dbReference type="InterPro" id="IPR003010">
    <property type="entry name" value="C-N_Hydrolase"/>
</dbReference>
<dbReference type="Pfam" id="PF00795">
    <property type="entry name" value="CN_hydrolase"/>
    <property type="match status" value="1"/>
</dbReference>
<dbReference type="InterPro" id="IPR045254">
    <property type="entry name" value="Nit1/2_C-N_Hydrolase"/>
</dbReference>
<evidence type="ECO:0000259" key="3">
    <source>
        <dbReference type="PROSITE" id="PS50263"/>
    </source>
</evidence>
<evidence type="ECO:0000313" key="5">
    <source>
        <dbReference type="Proteomes" id="UP000279236"/>
    </source>
</evidence>
<reference evidence="4 5" key="1">
    <citation type="submission" date="2018-11" db="EMBL/GenBank/DDBJ databases">
        <title>Genome sequence of Apiotrichum porosum DSM 27194.</title>
        <authorList>
            <person name="Aliyu H."/>
            <person name="Gorte O."/>
            <person name="Ochsenreither K."/>
        </authorList>
    </citation>
    <scope>NUCLEOTIDE SEQUENCE [LARGE SCALE GENOMIC DNA]</scope>
    <source>
        <strain evidence="4 5">DSM 27194</strain>
    </source>
</reference>
<keyword evidence="5" id="KW-1185">Reference proteome</keyword>
<dbReference type="OrthoDB" id="10250282at2759"/>
<dbReference type="Gene3D" id="3.60.110.10">
    <property type="entry name" value="Carbon-nitrogen hydrolase"/>
    <property type="match status" value="1"/>
</dbReference>
<evidence type="ECO:0000256" key="2">
    <source>
        <dbReference type="SAM" id="SignalP"/>
    </source>
</evidence>
<comment type="caution">
    <text evidence="4">The sequence shown here is derived from an EMBL/GenBank/DDBJ whole genome shotgun (WGS) entry which is preliminary data.</text>
</comment>
<dbReference type="PANTHER" id="PTHR23088">
    <property type="entry name" value="NITRILASE-RELATED"/>
    <property type="match status" value="1"/>
</dbReference>
<dbReference type="CDD" id="cd07572">
    <property type="entry name" value="nit"/>
    <property type="match status" value="1"/>
</dbReference>
<keyword evidence="2" id="KW-0732">Signal</keyword>
<dbReference type="InterPro" id="IPR036526">
    <property type="entry name" value="C-N_Hydrolase_sf"/>
</dbReference>
<dbReference type="GO" id="GO:0006528">
    <property type="term" value="P:asparagine metabolic process"/>
    <property type="evidence" value="ECO:0007669"/>
    <property type="project" value="TreeGrafter"/>
</dbReference>
<dbReference type="PROSITE" id="PS01227">
    <property type="entry name" value="UPF0012"/>
    <property type="match status" value="1"/>
</dbReference>
<organism evidence="4 5">
    <name type="scientific">Apiotrichum porosum</name>
    <dbReference type="NCBI Taxonomy" id="105984"/>
    <lineage>
        <taxon>Eukaryota</taxon>
        <taxon>Fungi</taxon>
        <taxon>Dikarya</taxon>
        <taxon>Basidiomycota</taxon>
        <taxon>Agaricomycotina</taxon>
        <taxon>Tremellomycetes</taxon>
        <taxon>Trichosporonales</taxon>
        <taxon>Trichosporonaceae</taxon>
        <taxon>Apiotrichum</taxon>
    </lineage>
</organism>
<feature type="domain" description="CN hydrolase" evidence="3">
    <location>
        <begin position="9"/>
        <end position="271"/>
    </location>
</feature>
<keyword evidence="1" id="KW-0378">Hydrolase</keyword>